<evidence type="ECO:0000256" key="20">
    <source>
        <dbReference type="ARBA" id="ARBA00041306"/>
    </source>
</evidence>
<keyword evidence="15" id="KW-0325">Glycoprotein</keyword>
<evidence type="ECO:0000256" key="6">
    <source>
        <dbReference type="ARBA" id="ARBA00022670"/>
    </source>
</evidence>
<evidence type="ECO:0000313" key="25">
    <source>
        <dbReference type="Proteomes" id="UP000838756"/>
    </source>
</evidence>
<dbReference type="FunFam" id="2.40.10.10:FF:000077">
    <property type="entry name" value="Predicted protein"/>
    <property type="match status" value="1"/>
</dbReference>
<keyword evidence="25" id="KW-1185">Reference proteome</keyword>
<evidence type="ECO:0000256" key="2">
    <source>
        <dbReference type="ARBA" id="ARBA00004555"/>
    </source>
</evidence>
<dbReference type="Proteomes" id="UP000838756">
    <property type="component" value="Unassembled WGS sequence"/>
</dbReference>
<dbReference type="InterPro" id="IPR018114">
    <property type="entry name" value="TRYPSIN_HIS"/>
</dbReference>
<keyword evidence="11" id="KW-0720">Serine protease</keyword>
<evidence type="ECO:0000313" key="24">
    <source>
        <dbReference type="EMBL" id="CAH2237275.1"/>
    </source>
</evidence>
<keyword evidence="14" id="KW-1015">Disulfide bond</keyword>
<dbReference type="Gene3D" id="2.40.10.10">
    <property type="entry name" value="Trypsin-like serine proteases"/>
    <property type="match status" value="2"/>
</dbReference>
<dbReference type="InterPro" id="IPR050430">
    <property type="entry name" value="Peptidase_S1"/>
</dbReference>
<evidence type="ECO:0000256" key="12">
    <source>
        <dbReference type="ARBA" id="ARBA00023034"/>
    </source>
</evidence>
<dbReference type="GO" id="GO:0004252">
    <property type="term" value="F:serine-type endopeptidase activity"/>
    <property type="evidence" value="ECO:0007669"/>
    <property type="project" value="UniProtKB-EC"/>
</dbReference>
<dbReference type="GO" id="GO:0006508">
    <property type="term" value="P:proteolysis"/>
    <property type="evidence" value="ECO:0007669"/>
    <property type="project" value="UniProtKB-KW"/>
</dbReference>
<dbReference type="OrthoDB" id="10002959at2759"/>
<evidence type="ECO:0000256" key="21">
    <source>
        <dbReference type="ARBA" id="ARBA00042403"/>
    </source>
</evidence>
<sequence length="440" mass="47306">MSKQVFPLMQRREVTTIISTTKVIARVGSTDSDIGGTQYTSRDFKSHPRYRRATFDYDIGYIRFEAILIDGVNTAIVTLAENGAPIRSGTILTVSGWGATEEDGSVSENLMAVQVPVVSNARCRQSYNTITPRMICAGEPEGGRDSCGGDSGGPAVTNERVQFGIVSNGIGCARPGIPGVYTNVASLRDWIRHITSREPSLPPFYYVNDGNDNRIVGGYNTTIQEHPYQAFLLIVQGNALFQCAGSILNHRYILTAAHCIQGASKITARIGSTFANSGGMQYTSRYFRAHPFYNPMIIDYDVAYLRTMLRMELDGVNTKAIALPPSGTPVAPGTILTVSGWGATSENGNVANNLMEVRVPVVSTEQCRKSYRTITERMVCAGVPEGGEDSCGGDSGGPAVSNDVLTGIVSFGIGCARPGVPGVYTNVSSVRNWIKRNTGI</sequence>
<dbReference type="FunFam" id="2.40.10.10:FF:000011">
    <property type="entry name" value="Coagulation factor X"/>
    <property type="match status" value="1"/>
</dbReference>
<evidence type="ECO:0000256" key="22">
    <source>
        <dbReference type="ARBA" id="ARBA00042906"/>
    </source>
</evidence>
<comment type="similarity">
    <text evidence="4">Belongs to the peptidase S1 family.</text>
</comment>
<comment type="subcellular location">
    <subcellularLocation>
        <location evidence="1">Endoplasmic reticulum</location>
    </subcellularLocation>
    <subcellularLocation>
        <location evidence="2">Golgi apparatus</location>
    </subcellularLocation>
    <subcellularLocation>
        <location evidence="3">Secreted</location>
    </subcellularLocation>
</comment>
<keyword evidence="9" id="KW-0378">Hydrolase</keyword>
<evidence type="ECO:0000259" key="23">
    <source>
        <dbReference type="PROSITE" id="PS50240"/>
    </source>
</evidence>
<dbReference type="InterPro" id="IPR043504">
    <property type="entry name" value="Peptidase_S1_PA_chymotrypsin"/>
</dbReference>
<keyword evidence="12" id="KW-0333">Golgi apparatus</keyword>
<keyword evidence="5" id="KW-0964">Secreted</keyword>
<dbReference type="PROSITE" id="PS00134">
    <property type="entry name" value="TRYPSIN_HIS"/>
    <property type="match status" value="1"/>
</dbReference>
<dbReference type="PANTHER" id="PTHR24276:SF91">
    <property type="entry name" value="AT26814P-RELATED"/>
    <property type="match status" value="1"/>
</dbReference>
<dbReference type="EC" id="3.4.21.69" evidence="18"/>
<comment type="catalytic activity">
    <reaction evidence="16">
        <text>Degradation of blood coagulation factors Va and VIIIa.</text>
        <dbReference type="EC" id="3.4.21.69"/>
    </reaction>
</comment>
<evidence type="ECO:0000256" key="14">
    <source>
        <dbReference type="ARBA" id="ARBA00023157"/>
    </source>
</evidence>
<dbReference type="GO" id="GO:0007599">
    <property type="term" value="P:hemostasis"/>
    <property type="evidence" value="ECO:0007669"/>
    <property type="project" value="UniProtKB-KW"/>
</dbReference>
<dbReference type="InterPro" id="IPR001254">
    <property type="entry name" value="Trypsin_dom"/>
</dbReference>
<keyword evidence="13" id="KW-0865">Zymogen</keyword>
<evidence type="ECO:0000256" key="18">
    <source>
        <dbReference type="ARBA" id="ARBA00038995"/>
    </source>
</evidence>
<keyword evidence="7" id="KW-0356">Hemostasis</keyword>
<keyword evidence="8" id="KW-0732">Signal</keyword>
<dbReference type="AlphaFoldDB" id="A0A8S4RHT2"/>
<proteinExistence type="inferred from homology"/>
<dbReference type="InterPro" id="IPR001314">
    <property type="entry name" value="Peptidase_S1A"/>
</dbReference>
<name>A0A8S4RHT2_9NEOP</name>
<protein>
    <recommendedName>
        <fullName evidence="19">Vitamin K-dependent protein C</fullName>
        <ecNumber evidence="18">3.4.21.69</ecNumber>
    </recommendedName>
    <alternativeName>
        <fullName evidence="22">Anticoagulant protein C</fullName>
    </alternativeName>
    <alternativeName>
        <fullName evidence="20">Autoprothrombin IIA</fullName>
    </alternativeName>
    <alternativeName>
        <fullName evidence="21">Blood coagulation factor XIV</fullName>
    </alternativeName>
</protein>
<comment type="function">
    <text evidence="17">Protein C is a vitamin K-dependent serine protease that regulates blood coagulation by inactivating factors Va and VIIIa in the presence of calcium ions and phospholipids. Exerts a protective effect on the endothelial cell barrier function.</text>
</comment>
<accession>A0A8S4RHT2</accession>
<evidence type="ECO:0000256" key="3">
    <source>
        <dbReference type="ARBA" id="ARBA00004613"/>
    </source>
</evidence>
<dbReference type="GO" id="GO:0005794">
    <property type="term" value="C:Golgi apparatus"/>
    <property type="evidence" value="ECO:0007669"/>
    <property type="project" value="UniProtKB-SubCell"/>
</dbReference>
<keyword evidence="6" id="KW-0645">Protease</keyword>
<dbReference type="PANTHER" id="PTHR24276">
    <property type="entry name" value="POLYSERASE-RELATED"/>
    <property type="match status" value="1"/>
</dbReference>
<dbReference type="SMART" id="SM00020">
    <property type="entry name" value="Tryp_SPc"/>
    <property type="match status" value="2"/>
</dbReference>
<dbReference type="InterPro" id="IPR009003">
    <property type="entry name" value="Peptidase_S1_PA"/>
</dbReference>
<evidence type="ECO:0000256" key="7">
    <source>
        <dbReference type="ARBA" id="ARBA00022696"/>
    </source>
</evidence>
<dbReference type="Pfam" id="PF00089">
    <property type="entry name" value="Trypsin"/>
    <property type="match status" value="2"/>
</dbReference>
<organism evidence="24 25">
    <name type="scientific">Pararge aegeria aegeria</name>
    <dbReference type="NCBI Taxonomy" id="348720"/>
    <lineage>
        <taxon>Eukaryota</taxon>
        <taxon>Metazoa</taxon>
        <taxon>Ecdysozoa</taxon>
        <taxon>Arthropoda</taxon>
        <taxon>Hexapoda</taxon>
        <taxon>Insecta</taxon>
        <taxon>Pterygota</taxon>
        <taxon>Neoptera</taxon>
        <taxon>Endopterygota</taxon>
        <taxon>Lepidoptera</taxon>
        <taxon>Glossata</taxon>
        <taxon>Ditrysia</taxon>
        <taxon>Papilionoidea</taxon>
        <taxon>Nymphalidae</taxon>
        <taxon>Satyrinae</taxon>
        <taxon>Satyrini</taxon>
        <taxon>Parargina</taxon>
        <taxon>Pararge</taxon>
    </lineage>
</organism>
<dbReference type="GO" id="GO:0005576">
    <property type="term" value="C:extracellular region"/>
    <property type="evidence" value="ECO:0007669"/>
    <property type="project" value="UniProtKB-SubCell"/>
</dbReference>
<keyword evidence="10" id="KW-0256">Endoplasmic reticulum</keyword>
<feature type="domain" description="Peptidase S1" evidence="23">
    <location>
        <begin position="215"/>
        <end position="439"/>
    </location>
</feature>
<evidence type="ECO:0000256" key="9">
    <source>
        <dbReference type="ARBA" id="ARBA00022801"/>
    </source>
</evidence>
<evidence type="ECO:0000256" key="4">
    <source>
        <dbReference type="ARBA" id="ARBA00007664"/>
    </source>
</evidence>
<dbReference type="SUPFAM" id="SSF50494">
    <property type="entry name" value="Trypsin-like serine proteases"/>
    <property type="match status" value="2"/>
</dbReference>
<feature type="domain" description="Peptidase S1" evidence="23">
    <location>
        <begin position="1"/>
        <end position="196"/>
    </location>
</feature>
<dbReference type="EMBL" id="CAKXAJ010025255">
    <property type="protein sequence ID" value="CAH2237275.1"/>
    <property type="molecule type" value="Genomic_DNA"/>
</dbReference>
<evidence type="ECO:0000256" key="1">
    <source>
        <dbReference type="ARBA" id="ARBA00004240"/>
    </source>
</evidence>
<dbReference type="CDD" id="cd00190">
    <property type="entry name" value="Tryp_SPc"/>
    <property type="match status" value="2"/>
</dbReference>
<dbReference type="PROSITE" id="PS50240">
    <property type="entry name" value="TRYPSIN_DOM"/>
    <property type="match status" value="2"/>
</dbReference>
<evidence type="ECO:0000256" key="13">
    <source>
        <dbReference type="ARBA" id="ARBA00023145"/>
    </source>
</evidence>
<evidence type="ECO:0000256" key="17">
    <source>
        <dbReference type="ARBA" id="ARBA00037553"/>
    </source>
</evidence>
<evidence type="ECO:0000256" key="16">
    <source>
        <dbReference type="ARBA" id="ARBA00036045"/>
    </source>
</evidence>
<dbReference type="PRINTS" id="PR00722">
    <property type="entry name" value="CHYMOTRYPSIN"/>
</dbReference>
<evidence type="ECO:0000256" key="8">
    <source>
        <dbReference type="ARBA" id="ARBA00022729"/>
    </source>
</evidence>
<evidence type="ECO:0000256" key="5">
    <source>
        <dbReference type="ARBA" id="ARBA00022525"/>
    </source>
</evidence>
<gene>
    <name evidence="24" type="primary">jg11241</name>
    <name evidence="24" type="ORF">PAEG_LOCUS14572</name>
</gene>
<dbReference type="GO" id="GO:0005783">
    <property type="term" value="C:endoplasmic reticulum"/>
    <property type="evidence" value="ECO:0007669"/>
    <property type="project" value="UniProtKB-SubCell"/>
</dbReference>
<reference evidence="24" key="1">
    <citation type="submission" date="2022-03" db="EMBL/GenBank/DDBJ databases">
        <authorList>
            <person name="Lindestad O."/>
        </authorList>
    </citation>
    <scope>NUCLEOTIDE SEQUENCE</scope>
</reference>
<comment type="caution">
    <text evidence="24">The sequence shown here is derived from an EMBL/GenBank/DDBJ whole genome shotgun (WGS) entry which is preliminary data.</text>
</comment>
<evidence type="ECO:0000256" key="19">
    <source>
        <dbReference type="ARBA" id="ARBA00040219"/>
    </source>
</evidence>
<evidence type="ECO:0000256" key="10">
    <source>
        <dbReference type="ARBA" id="ARBA00022824"/>
    </source>
</evidence>
<evidence type="ECO:0000256" key="15">
    <source>
        <dbReference type="ARBA" id="ARBA00023180"/>
    </source>
</evidence>
<evidence type="ECO:0000256" key="11">
    <source>
        <dbReference type="ARBA" id="ARBA00022825"/>
    </source>
</evidence>